<dbReference type="Proteomes" id="UP001144313">
    <property type="component" value="Unassembled WGS sequence"/>
</dbReference>
<name>A0A9W6GBS4_9ACTN</name>
<accession>A0A9W6GBS4</accession>
<feature type="transmembrane region" description="Helical" evidence="1">
    <location>
        <begin position="57"/>
        <end position="76"/>
    </location>
</feature>
<feature type="transmembrane region" description="Helical" evidence="1">
    <location>
        <begin position="21"/>
        <end position="42"/>
    </location>
</feature>
<keyword evidence="3" id="KW-1185">Reference proteome</keyword>
<keyword evidence="1" id="KW-0812">Transmembrane</keyword>
<reference evidence="2" key="1">
    <citation type="submission" date="2022-12" db="EMBL/GenBank/DDBJ databases">
        <title>Reference genome sequencing for broad-spectrum identification of bacterial and archaeal isolates by mass spectrometry.</title>
        <authorList>
            <person name="Sekiguchi Y."/>
            <person name="Tourlousse D.M."/>
        </authorList>
    </citation>
    <scope>NUCLEOTIDE SEQUENCE</scope>
    <source>
        <strain evidence="2">LLR39Z86</strain>
    </source>
</reference>
<keyword evidence="1" id="KW-1133">Transmembrane helix</keyword>
<feature type="transmembrane region" description="Helical" evidence="1">
    <location>
        <begin position="88"/>
        <end position="110"/>
    </location>
</feature>
<sequence length="152" mass="16055">METNEPASSPMPPEGNLTTAAMWLIGTALCTGFFISALFLLFDLAAAGVPTAQVTREAAYCAVLGALTVLHVVLAVQLRWGKGWARRGVMAVEAGAIIFCAYVVVSPFTAVPEVPVLGVVHGLLGIVLHLCVLVAVSTEAMRHWCTQHRAAE</sequence>
<dbReference type="EMBL" id="BSDT01000001">
    <property type="protein sequence ID" value="GLI44136.1"/>
    <property type="molecule type" value="Genomic_DNA"/>
</dbReference>
<proteinExistence type="predicted"/>
<organism evidence="2 3">
    <name type="scientific">Glycomyces algeriensis</name>
    <dbReference type="NCBI Taxonomy" id="256037"/>
    <lineage>
        <taxon>Bacteria</taxon>
        <taxon>Bacillati</taxon>
        <taxon>Actinomycetota</taxon>
        <taxon>Actinomycetes</taxon>
        <taxon>Glycomycetales</taxon>
        <taxon>Glycomycetaceae</taxon>
        <taxon>Glycomyces</taxon>
    </lineage>
</organism>
<dbReference type="AlphaFoldDB" id="A0A9W6GBS4"/>
<gene>
    <name evidence="2" type="ORF">GALLR39Z86_39860</name>
</gene>
<evidence type="ECO:0000313" key="2">
    <source>
        <dbReference type="EMBL" id="GLI44136.1"/>
    </source>
</evidence>
<feature type="transmembrane region" description="Helical" evidence="1">
    <location>
        <begin position="116"/>
        <end position="136"/>
    </location>
</feature>
<protein>
    <submittedName>
        <fullName evidence="2">Uncharacterized protein</fullName>
    </submittedName>
</protein>
<evidence type="ECO:0000313" key="3">
    <source>
        <dbReference type="Proteomes" id="UP001144313"/>
    </source>
</evidence>
<comment type="caution">
    <text evidence="2">The sequence shown here is derived from an EMBL/GenBank/DDBJ whole genome shotgun (WGS) entry which is preliminary data.</text>
</comment>
<evidence type="ECO:0000256" key="1">
    <source>
        <dbReference type="SAM" id="Phobius"/>
    </source>
</evidence>
<keyword evidence="1" id="KW-0472">Membrane</keyword>